<dbReference type="EMBL" id="LUAW01000034">
    <property type="protein sequence ID" value="KYQ71101.1"/>
    <property type="molecule type" value="Genomic_DNA"/>
</dbReference>
<evidence type="ECO:0000313" key="2">
    <source>
        <dbReference type="EMBL" id="KYQ71101.1"/>
    </source>
</evidence>
<dbReference type="Proteomes" id="UP000076276">
    <property type="component" value="Unassembled WGS sequence"/>
</dbReference>
<reference evidence="2 3" key="1">
    <citation type="submission" date="2016-03" db="EMBL/GenBank/DDBJ databases">
        <title>Acinetobacter genomospecies 28 strain ANC 4149.</title>
        <authorList>
            <person name="Radolfova-Krizova L."/>
            <person name="Nemec A."/>
        </authorList>
    </citation>
    <scope>NUCLEOTIDE SEQUENCE [LARGE SCALE GENOMIC DNA]</scope>
    <source>
        <strain evidence="2 3">ANC 4149</strain>
    </source>
</reference>
<organism evidence="2 3">
    <name type="scientific">Acinetobacter pragensis</name>
    <dbReference type="NCBI Taxonomy" id="1806892"/>
    <lineage>
        <taxon>Bacteria</taxon>
        <taxon>Pseudomonadati</taxon>
        <taxon>Pseudomonadota</taxon>
        <taxon>Gammaproteobacteria</taxon>
        <taxon>Moraxellales</taxon>
        <taxon>Moraxellaceae</taxon>
        <taxon>Acinetobacter</taxon>
    </lineage>
</organism>
<comment type="caution">
    <text evidence="2">The sequence shown here is derived from an EMBL/GenBank/DDBJ whole genome shotgun (WGS) entry which is preliminary data.</text>
</comment>
<accession>A0A151XZ39</accession>
<dbReference type="STRING" id="1806892.AZH43_02910"/>
<keyword evidence="3" id="KW-1185">Reference proteome</keyword>
<keyword evidence="1" id="KW-0812">Transmembrane</keyword>
<evidence type="ECO:0000256" key="1">
    <source>
        <dbReference type="SAM" id="Phobius"/>
    </source>
</evidence>
<feature type="transmembrane region" description="Helical" evidence="1">
    <location>
        <begin position="30"/>
        <end position="55"/>
    </location>
</feature>
<proteinExistence type="predicted"/>
<keyword evidence="1" id="KW-1133">Transmembrane helix</keyword>
<protein>
    <submittedName>
        <fullName evidence="2">Uncharacterized protein</fullName>
    </submittedName>
</protein>
<gene>
    <name evidence="2" type="ORF">AZH43_02910</name>
</gene>
<evidence type="ECO:0000313" key="3">
    <source>
        <dbReference type="Proteomes" id="UP000076276"/>
    </source>
</evidence>
<name>A0A151XZ39_9GAMM</name>
<sequence length="74" mass="8308">MRSLPSRIIYAADIWHTAKNKQASNPLAPVYFIAFAMGFILSQNTYSFLCNVLAIELKSLEIHISPIISTQLKP</sequence>
<keyword evidence="1" id="KW-0472">Membrane</keyword>
<dbReference type="AlphaFoldDB" id="A0A151XZ39"/>